<dbReference type="HAMAP" id="MF_00984">
    <property type="entry name" value="SSB"/>
    <property type="match status" value="1"/>
</dbReference>
<proteinExistence type="inferred from homology"/>
<reference evidence="4 5" key="1">
    <citation type="submission" date="2019-05" db="EMBL/GenBank/DDBJ databases">
        <authorList>
            <person name="Qu J.-H."/>
        </authorList>
    </citation>
    <scope>NUCLEOTIDE SEQUENCE [LARGE SCALE GENOMIC DNA]</scope>
    <source>
        <strain evidence="4 5">T17</strain>
    </source>
</reference>
<dbReference type="Gene3D" id="2.40.50.140">
    <property type="entry name" value="Nucleic acid-binding proteins"/>
    <property type="match status" value="1"/>
</dbReference>
<dbReference type="Proteomes" id="UP000306402">
    <property type="component" value="Unassembled WGS sequence"/>
</dbReference>
<gene>
    <name evidence="4" type="ORF">FEN17_12015</name>
</gene>
<sequence>MNSVRLIGNVGGEVLIKDFDGRKMASFSLATNENYIDKSNEEVKQTSWHRIVAWGQLAQICESLLDKGKLVSVEGKIVYRQYQNKEDQTVNVTEIQAFKVEEYSKAPAAAGSHG</sequence>
<dbReference type="PIRSF" id="PIRSF002070">
    <property type="entry name" value="SSB"/>
    <property type="match status" value="1"/>
</dbReference>
<dbReference type="PANTHER" id="PTHR10302">
    <property type="entry name" value="SINGLE-STRANDED DNA-BINDING PROTEIN"/>
    <property type="match status" value="1"/>
</dbReference>
<accession>A0A5R9KVP4</accession>
<evidence type="ECO:0000256" key="3">
    <source>
        <dbReference type="PIRNR" id="PIRNR002070"/>
    </source>
</evidence>
<organism evidence="4 5">
    <name type="scientific">Dyadobacter luticola</name>
    <dbReference type="NCBI Taxonomy" id="1979387"/>
    <lineage>
        <taxon>Bacteria</taxon>
        <taxon>Pseudomonadati</taxon>
        <taxon>Bacteroidota</taxon>
        <taxon>Cytophagia</taxon>
        <taxon>Cytophagales</taxon>
        <taxon>Spirosomataceae</taxon>
        <taxon>Dyadobacter</taxon>
    </lineage>
</organism>
<dbReference type="SUPFAM" id="SSF50249">
    <property type="entry name" value="Nucleic acid-binding proteins"/>
    <property type="match status" value="1"/>
</dbReference>
<comment type="caution">
    <text evidence="4">The sequence shown here is derived from an EMBL/GenBank/DDBJ whole genome shotgun (WGS) entry which is preliminary data.</text>
</comment>
<keyword evidence="1 2" id="KW-0238">DNA-binding</keyword>
<dbReference type="RefSeq" id="WP_138365605.1">
    <property type="nucleotide sequence ID" value="NZ_VCEJ01000004.1"/>
</dbReference>
<dbReference type="PROSITE" id="PS50935">
    <property type="entry name" value="SSB"/>
    <property type="match status" value="1"/>
</dbReference>
<dbReference type="NCBIfam" id="TIGR00621">
    <property type="entry name" value="ssb"/>
    <property type="match status" value="1"/>
</dbReference>
<name>A0A5R9KVP4_9BACT</name>
<dbReference type="InterPro" id="IPR012340">
    <property type="entry name" value="NA-bd_OB-fold"/>
</dbReference>
<dbReference type="InterPro" id="IPR011344">
    <property type="entry name" value="ssDNA-bd"/>
</dbReference>
<dbReference type="InterPro" id="IPR000424">
    <property type="entry name" value="Primosome_PriB/ssb"/>
</dbReference>
<dbReference type="PANTHER" id="PTHR10302:SF0">
    <property type="entry name" value="SINGLE-STRANDED DNA-BINDING PROTEIN, MITOCHONDRIAL"/>
    <property type="match status" value="1"/>
</dbReference>
<dbReference type="OrthoDB" id="9809878at2"/>
<dbReference type="AlphaFoldDB" id="A0A5R9KVP4"/>
<dbReference type="CDD" id="cd04496">
    <property type="entry name" value="SSB_OBF"/>
    <property type="match status" value="1"/>
</dbReference>
<dbReference type="Pfam" id="PF00436">
    <property type="entry name" value="SSB"/>
    <property type="match status" value="1"/>
</dbReference>
<dbReference type="EMBL" id="VCEJ01000004">
    <property type="protein sequence ID" value="TLV00225.1"/>
    <property type="molecule type" value="Genomic_DNA"/>
</dbReference>
<protein>
    <recommendedName>
        <fullName evidence="2 3">Single-stranded DNA-binding protein</fullName>
        <shortName evidence="2">SSB</shortName>
    </recommendedName>
</protein>
<comment type="caution">
    <text evidence="2">Lacks conserved residue(s) required for the propagation of feature annotation.</text>
</comment>
<dbReference type="GO" id="GO:0003697">
    <property type="term" value="F:single-stranded DNA binding"/>
    <property type="evidence" value="ECO:0007669"/>
    <property type="project" value="UniProtKB-UniRule"/>
</dbReference>
<dbReference type="GO" id="GO:0006260">
    <property type="term" value="P:DNA replication"/>
    <property type="evidence" value="ECO:0007669"/>
    <property type="project" value="InterPro"/>
</dbReference>
<evidence type="ECO:0000256" key="1">
    <source>
        <dbReference type="ARBA" id="ARBA00023125"/>
    </source>
</evidence>
<dbReference type="GO" id="GO:0009295">
    <property type="term" value="C:nucleoid"/>
    <property type="evidence" value="ECO:0007669"/>
    <property type="project" value="TreeGrafter"/>
</dbReference>
<evidence type="ECO:0000313" key="4">
    <source>
        <dbReference type="EMBL" id="TLV00225.1"/>
    </source>
</evidence>
<comment type="subunit">
    <text evidence="2">Homotetramer.</text>
</comment>
<keyword evidence="5" id="KW-1185">Reference proteome</keyword>
<evidence type="ECO:0000256" key="2">
    <source>
        <dbReference type="HAMAP-Rule" id="MF_00984"/>
    </source>
</evidence>
<evidence type="ECO:0000313" key="5">
    <source>
        <dbReference type="Proteomes" id="UP000306402"/>
    </source>
</evidence>